<evidence type="ECO:0000313" key="6">
    <source>
        <dbReference type="EMBL" id="MCW0484692.1"/>
    </source>
</evidence>
<dbReference type="EMBL" id="JAPAAF010000046">
    <property type="protein sequence ID" value="MCW0484692.1"/>
    <property type="molecule type" value="Genomic_DNA"/>
</dbReference>
<protein>
    <recommendedName>
        <fullName evidence="5">4-O-methyl-glucuronoyl methylesterase-like domain-containing protein</fullName>
    </recommendedName>
</protein>
<evidence type="ECO:0000256" key="3">
    <source>
        <dbReference type="ARBA" id="ARBA00022801"/>
    </source>
</evidence>
<reference evidence="6" key="1">
    <citation type="submission" date="2022-10" db="EMBL/GenBank/DDBJ databases">
        <title>Gaoshiqiia sediminis gen. nov., sp. nov., isolated from coastal sediment.</title>
        <authorList>
            <person name="Yu W.X."/>
            <person name="Mu D.S."/>
            <person name="Du J.Z."/>
            <person name="Liang Y.Q."/>
        </authorList>
    </citation>
    <scope>NUCLEOTIDE SEQUENCE</scope>
    <source>
        <strain evidence="6">A06</strain>
    </source>
</reference>
<gene>
    <name evidence="6" type="ORF">N2K84_18300</name>
</gene>
<keyword evidence="2 4" id="KW-0732">Signal</keyword>
<feature type="signal peptide" evidence="4">
    <location>
        <begin position="1"/>
        <end position="18"/>
    </location>
</feature>
<keyword evidence="3" id="KW-0378">Hydrolase</keyword>
<comment type="caution">
    <text evidence="6">The sequence shown here is derived from an EMBL/GenBank/DDBJ whole genome shotgun (WGS) entry which is preliminary data.</text>
</comment>
<dbReference type="Proteomes" id="UP001163821">
    <property type="component" value="Unassembled WGS sequence"/>
</dbReference>
<accession>A0AA41YEU7</accession>
<feature type="chain" id="PRO_5041342642" description="4-O-methyl-glucuronoyl methylesterase-like domain-containing protein" evidence="4">
    <location>
        <begin position="19"/>
        <end position="423"/>
    </location>
</feature>
<evidence type="ECO:0000256" key="2">
    <source>
        <dbReference type="ARBA" id="ARBA00022729"/>
    </source>
</evidence>
<proteinExistence type="predicted"/>
<dbReference type="InterPro" id="IPR029058">
    <property type="entry name" value="AB_hydrolase_fold"/>
</dbReference>
<dbReference type="Pfam" id="PF22244">
    <property type="entry name" value="GCE_fung"/>
    <property type="match status" value="1"/>
</dbReference>
<feature type="domain" description="4-O-methyl-glucuronoyl methylesterase-like" evidence="5">
    <location>
        <begin position="226"/>
        <end position="373"/>
    </location>
</feature>
<keyword evidence="1" id="KW-0719">Serine esterase</keyword>
<dbReference type="RefSeq" id="WP_282593283.1">
    <property type="nucleotide sequence ID" value="NZ_JAPAAF010000046.1"/>
</dbReference>
<name>A0AA41YEU7_9BACT</name>
<evidence type="ECO:0000256" key="1">
    <source>
        <dbReference type="ARBA" id="ARBA00022487"/>
    </source>
</evidence>
<keyword evidence="7" id="KW-1185">Reference proteome</keyword>
<dbReference type="Gene3D" id="3.40.50.1820">
    <property type="entry name" value="alpha/beta hydrolase"/>
    <property type="match status" value="1"/>
</dbReference>
<dbReference type="GO" id="GO:0052689">
    <property type="term" value="F:carboxylic ester hydrolase activity"/>
    <property type="evidence" value="ECO:0007669"/>
    <property type="project" value="UniProtKB-KW"/>
</dbReference>
<organism evidence="6 7">
    <name type="scientific">Gaoshiqia sediminis</name>
    <dbReference type="NCBI Taxonomy" id="2986998"/>
    <lineage>
        <taxon>Bacteria</taxon>
        <taxon>Pseudomonadati</taxon>
        <taxon>Bacteroidota</taxon>
        <taxon>Bacteroidia</taxon>
        <taxon>Marinilabiliales</taxon>
        <taxon>Prolixibacteraceae</taxon>
        <taxon>Gaoshiqia</taxon>
    </lineage>
</organism>
<evidence type="ECO:0000256" key="4">
    <source>
        <dbReference type="SAM" id="SignalP"/>
    </source>
</evidence>
<evidence type="ECO:0000259" key="5">
    <source>
        <dbReference type="Pfam" id="PF22244"/>
    </source>
</evidence>
<sequence>MKKLLTFLLILIVTGSLAQRQATIYDEENVPEYQLPPLLKSQNGRNIKKVKQWEKIRRPELLRLFSQEVYGKIPGEIPAPEIIIHETNGSAFYGKAVRKQVELVFSMNDRELPVNILMYLPAATPKAPVFLGYNFLGNHSVADDPNIRLTESWVYDHPSLGIVHNQVTEQSRGVSAENWPIEMILDAGFGLVTVYYGDVDPDRDNFSDGIHPFHYKAGQEKPRPDEWGSMAAWAWGLSRVMDYLEADELVNAQEVILLGHSRLGKAALWAAASDPRFAMCISNNSGCMGAALSRRRFGETVAVVNSNFPHWFCGNFKKYSGYEDELPVDQHMLLALIAPRPLYVASATEDQWADPLGEFLSAKQASEVYQLFGVEGLTTDSFPAPDQPVFGRVSYHIRTGKHDITPFDWEQYLKFAQQQLEPE</sequence>
<dbReference type="SUPFAM" id="SSF53474">
    <property type="entry name" value="alpha/beta-Hydrolases"/>
    <property type="match status" value="1"/>
</dbReference>
<dbReference type="InterPro" id="IPR054579">
    <property type="entry name" value="GCE-like_dom"/>
</dbReference>
<evidence type="ECO:0000313" key="7">
    <source>
        <dbReference type="Proteomes" id="UP001163821"/>
    </source>
</evidence>
<dbReference type="AlphaFoldDB" id="A0AA41YEU7"/>